<gene>
    <name evidence="2" type="ORF">RJ53_10320</name>
</gene>
<organism evidence="2 3">
    <name type="scientific">Methanocalculus chunghsingensis</name>
    <dbReference type="NCBI Taxonomy" id="156457"/>
    <lineage>
        <taxon>Archaea</taxon>
        <taxon>Methanobacteriati</taxon>
        <taxon>Methanobacteriota</taxon>
        <taxon>Stenosarchaea group</taxon>
        <taxon>Methanomicrobia</taxon>
        <taxon>Methanomicrobiales</taxon>
        <taxon>Methanocalculaceae</taxon>
        <taxon>Methanocalculus</taxon>
    </lineage>
</organism>
<dbReference type="AlphaFoldDB" id="A0A8J8B691"/>
<comment type="caution">
    <text evidence="2">The sequence shown here is derived from an EMBL/GenBank/DDBJ whole genome shotgun (WGS) entry which is preliminary data.</text>
</comment>
<dbReference type="OrthoDB" id="117704at2157"/>
<keyword evidence="1" id="KW-0472">Membrane</keyword>
<reference evidence="2" key="1">
    <citation type="submission" date="2014-12" db="EMBL/GenBank/DDBJ databases">
        <authorList>
            <person name="Huang H.-H."/>
            <person name="Chen S.-C."/>
            <person name="Lai M.-C."/>
        </authorList>
    </citation>
    <scope>NUCLEOTIDE SEQUENCE</scope>
    <source>
        <strain evidence="2">K1F9705b</strain>
    </source>
</reference>
<feature type="transmembrane region" description="Helical" evidence="1">
    <location>
        <begin position="12"/>
        <end position="29"/>
    </location>
</feature>
<accession>A0A8J8B691</accession>
<proteinExistence type="predicted"/>
<protein>
    <submittedName>
        <fullName evidence="2">Uncharacterized protein</fullName>
    </submittedName>
</protein>
<evidence type="ECO:0000256" key="1">
    <source>
        <dbReference type="SAM" id="Phobius"/>
    </source>
</evidence>
<keyword evidence="1" id="KW-1133">Transmembrane helix</keyword>
<dbReference type="EMBL" id="JWHL01000021">
    <property type="protein sequence ID" value="MBR1369849.1"/>
    <property type="molecule type" value="Genomic_DNA"/>
</dbReference>
<keyword evidence="1" id="KW-0812">Transmembrane</keyword>
<dbReference type="Proteomes" id="UP000730161">
    <property type="component" value="Unassembled WGS sequence"/>
</dbReference>
<name>A0A8J8B691_9EURY</name>
<evidence type="ECO:0000313" key="2">
    <source>
        <dbReference type="EMBL" id="MBR1369849.1"/>
    </source>
</evidence>
<dbReference type="RefSeq" id="WP_211531601.1">
    <property type="nucleotide sequence ID" value="NZ_JWHL01000021.1"/>
</dbReference>
<sequence>MAGLNEDGQWIVLMGFLISIAILALMLIVSQATLVGQTTAEGVIEFPKHEIRDLRSEVIRSVHLQTTDAILEDMRLLSLKRNHAIVSVDWRPEPNMTHPMTRVMIRYNNGVTVYEETLLV</sequence>
<evidence type="ECO:0000313" key="3">
    <source>
        <dbReference type="Proteomes" id="UP000730161"/>
    </source>
</evidence>
<keyword evidence="3" id="KW-1185">Reference proteome</keyword>